<name>A0ABW8CCT1_9ACTN</name>
<organism evidence="2 3">
    <name type="scientific">Streptomyces fildesensis</name>
    <dbReference type="NCBI Taxonomy" id="375757"/>
    <lineage>
        <taxon>Bacteria</taxon>
        <taxon>Bacillati</taxon>
        <taxon>Actinomycetota</taxon>
        <taxon>Actinomycetes</taxon>
        <taxon>Kitasatosporales</taxon>
        <taxon>Streptomycetaceae</taxon>
        <taxon>Streptomyces</taxon>
    </lineage>
</organism>
<reference evidence="2 3" key="1">
    <citation type="submission" date="2024-10" db="EMBL/GenBank/DDBJ databases">
        <title>The Natural Products Discovery Center: Release of the First 8490 Sequenced Strains for Exploring Actinobacteria Biosynthetic Diversity.</title>
        <authorList>
            <person name="Kalkreuter E."/>
            <person name="Kautsar S.A."/>
            <person name="Yang D."/>
            <person name="Bader C.D."/>
            <person name="Teijaro C.N."/>
            <person name="Fluegel L."/>
            <person name="Davis C.M."/>
            <person name="Simpson J.R."/>
            <person name="Lauterbach L."/>
            <person name="Steele A.D."/>
            <person name="Gui C."/>
            <person name="Meng S."/>
            <person name="Li G."/>
            <person name="Viehrig K."/>
            <person name="Ye F."/>
            <person name="Su P."/>
            <person name="Kiefer A.F."/>
            <person name="Nichols A."/>
            <person name="Cepeda A.J."/>
            <person name="Yan W."/>
            <person name="Fan B."/>
            <person name="Jiang Y."/>
            <person name="Adhikari A."/>
            <person name="Zheng C.-J."/>
            <person name="Schuster L."/>
            <person name="Cowan T.M."/>
            <person name="Smanski M.J."/>
            <person name="Chevrette M.G."/>
            <person name="De Carvalho L.P.S."/>
            <person name="Shen B."/>
        </authorList>
    </citation>
    <scope>NUCLEOTIDE SEQUENCE [LARGE SCALE GENOMIC DNA]</scope>
    <source>
        <strain evidence="2 3">NPDC053399</strain>
    </source>
</reference>
<comment type="caution">
    <text evidence="2">The sequence shown here is derived from an EMBL/GenBank/DDBJ whole genome shotgun (WGS) entry which is preliminary data.</text>
</comment>
<evidence type="ECO:0000259" key="1">
    <source>
        <dbReference type="PROSITE" id="PS50222"/>
    </source>
</evidence>
<dbReference type="Pfam" id="PF13833">
    <property type="entry name" value="EF-hand_8"/>
    <property type="match status" value="1"/>
</dbReference>
<dbReference type="Gene3D" id="1.10.238.10">
    <property type="entry name" value="EF-hand"/>
    <property type="match status" value="1"/>
</dbReference>
<dbReference type="SMART" id="SM00054">
    <property type="entry name" value="EFh"/>
    <property type="match status" value="4"/>
</dbReference>
<evidence type="ECO:0000313" key="3">
    <source>
        <dbReference type="Proteomes" id="UP001614394"/>
    </source>
</evidence>
<keyword evidence="3" id="KW-1185">Reference proteome</keyword>
<dbReference type="PANTHER" id="PTHR23064">
    <property type="entry name" value="TROPONIN"/>
    <property type="match status" value="1"/>
</dbReference>
<dbReference type="InterPro" id="IPR052591">
    <property type="entry name" value="CML21-like"/>
</dbReference>
<dbReference type="InterPro" id="IPR018247">
    <property type="entry name" value="EF_Hand_1_Ca_BS"/>
</dbReference>
<gene>
    <name evidence="2" type="ORF">ACIGXA_24075</name>
</gene>
<dbReference type="RefSeq" id="WP_399652883.1">
    <property type="nucleotide sequence ID" value="NZ_JBITYG010000007.1"/>
</dbReference>
<dbReference type="EMBL" id="JBITYG010000007">
    <property type="protein sequence ID" value="MFI9103607.1"/>
    <property type="molecule type" value="Genomic_DNA"/>
</dbReference>
<dbReference type="PROSITE" id="PS50222">
    <property type="entry name" value="EF_HAND_2"/>
    <property type="match status" value="3"/>
</dbReference>
<dbReference type="CDD" id="cd00051">
    <property type="entry name" value="EFh"/>
    <property type="match status" value="2"/>
</dbReference>
<feature type="domain" description="EF-hand" evidence="1">
    <location>
        <begin position="5"/>
        <end position="40"/>
    </location>
</feature>
<dbReference type="Pfam" id="PF13202">
    <property type="entry name" value="EF-hand_5"/>
    <property type="match status" value="1"/>
</dbReference>
<sequence length="188" mass="20688">MASGFQRNKIKGMFAAFDADGDGYLRRDDFEALVVRWGRLPGVGPGTELRARVEAVVMGWWEGLLAVGDANNDGSVDFDELVVLVDRLPSMRESVTATADAIFDAVDENGDGRISRSEHRRLIETWHGQSIDTDEVFDLLDLDGDGHLSRPEFAVLWSQFWISDDPAEPGNLVCGRIPHQGNASTVEA</sequence>
<dbReference type="InterPro" id="IPR002048">
    <property type="entry name" value="EF_hand_dom"/>
</dbReference>
<evidence type="ECO:0000313" key="2">
    <source>
        <dbReference type="EMBL" id="MFI9103607.1"/>
    </source>
</evidence>
<proteinExistence type="predicted"/>
<dbReference type="Proteomes" id="UP001614394">
    <property type="component" value="Unassembled WGS sequence"/>
</dbReference>
<feature type="domain" description="EF-hand" evidence="1">
    <location>
        <begin position="94"/>
        <end position="129"/>
    </location>
</feature>
<feature type="domain" description="EF-hand" evidence="1">
    <location>
        <begin position="134"/>
        <end position="163"/>
    </location>
</feature>
<protein>
    <submittedName>
        <fullName evidence="2">EF-hand domain-containing protein</fullName>
    </submittedName>
</protein>
<dbReference type="SUPFAM" id="SSF47473">
    <property type="entry name" value="EF-hand"/>
    <property type="match status" value="1"/>
</dbReference>
<dbReference type="InterPro" id="IPR011992">
    <property type="entry name" value="EF-hand-dom_pair"/>
</dbReference>
<dbReference type="PROSITE" id="PS00018">
    <property type="entry name" value="EF_HAND_1"/>
    <property type="match status" value="2"/>
</dbReference>
<dbReference type="Pfam" id="PF13499">
    <property type="entry name" value="EF-hand_7"/>
    <property type="match status" value="1"/>
</dbReference>
<accession>A0ABW8CCT1</accession>